<dbReference type="AlphaFoldDB" id="A0A8H7ASJ3"/>
<evidence type="ECO:0000256" key="1">
    <source>
        <dbReference type="SAM" id="MobiDB-lite"/>
    </source>
</evidence>
<dbReference type="Proteomes" id="UP000606974">
    <property type="component" value="Unassembled WGS sequence"/>
</dbReference>
<dbReference type="EMBL" id="JAACFV010000031">
    <property type="protein sequence ID" value="KAF7510365.1"/>
    <property type="molecule type" value="Genomic_DNA"/>
</dbReference>
<sequence length="78" mass="9011">MQQKGQVDDGRAEDERAAADCSKNREMALTTYRLPQDKLFGDEGCKFSLYHRPIRQTYWQEHSDTPEDKNSTSGELKT</sequence>
<evidence type="ECO:0000313" key="2">
    <source>
        <dbReference type="EMBL" id="KAF7510365.1"/>
    </source>
</evidence>
<gene>
    <name evidence="2" type="ORF">GJ744_006861</name>
</gene>
<feature type="region of interest" description="Disordered" evidence="1">
    <location>
        <begin position="57"/>
        <end position="78"/>
    </location>
</feature>
<comment type="caution">
    <text evidence="2">The sequence shown here is derived from an EMBL/GenBank/DDBJ whole genome shotgun (WGS) entry which is preliminary data.</text>
</comment>
<proteinExistence type="predicted"/>
<feature type="compositionally biased region" description="Basic and acidic residues" evidence="1">
    <location>
        <begin position="61"/>
        <end position="78"/>
    </location>
</feature>
<organism evidence="2 3">
    <name type="scientific">Endocarpon pusillum</name>
    <dbReference type="NCBI Taxonomy" id="364733"/>
    <lineage>
        <taxon>Eukaryota</taxon>
        <taxon>Fungi</taxon>
        <taxon>Dikarya</taxon>
        <taxon>Ascomycota</taxon>
        <taxon>Pezizomycotina</taxon>
        <taxon>Eurotiomycetes</taxon>
        <taxon>Chaetothyriomycetidae</taxon>
        <taxon>Verrucariales</taxon>
        <taxon>Verrucariaceae</taxon>
        <taxon>Endocarpon</taxon>
    </lineage>
</organism>
<protein>
    <submittedName>
        <fullName evidence="2">Uncharacterized protein</fullName>
    </submittedName>
</protein>
<keyword evidence="3" id="KW-1185">Reference proteome</keyword>
<accession>A0A8H7ASJ3</accession>
<name>A0A8H7ASJ3_9EURO</name>
<evidence type="ECO:0000313" key="3">
    <source>
        <dbReference type="Proteomes" id="UP000606974"/>
    </source>
</evidence>
<reference evidence="2" key="1">
    <citation type="submission" date="2020-02" db="EMBL/GenBank/DDBJ databases">
        <authorList>
            <person name="Palmer J.M."/>
        </authorList>
    </citation>
    <scope>NUCLEOTIDE SEQUENCE</scope>
    <source>
        <strain evidence="2">EPUS1.4</strain>
        <tissue evidence="2">Thallus</tissue>
    </source>
</reference>